<accession>R9R757</accession>
<reference evidence="2" key="1">
    <citation type="journal article" date="2013" name="Antimicrob. Agents Chemother.">
        <title>Characterization of a New blaOXA-48-Carrying Plasmid in Enterobacteriaceae.</title>
        <authorList>
            <person name="Berger S."/>
            <person name="Alauzet C."/>
            <person name="Aissa N."/>
            <person name="Henard S."/>
            <person name="Rabaud C."/>
            <person name="Bonnet R."/>
            <person name="Lozniewski A."/>
        </authorList>
    </citation>
    <scope>NUCLEOTIDE SEQUENCE</scope>
    <source>
        <plasmid evidence="1">pKPoxa-48N1</plasmid>
        <plasmid evidence="2">pKPoxa-48N2</plasmid>
    </source>
</reference>
<geneLocation type="plasmid" evidence="2">
    <name>pKPoxa-48N2</name>
</geneLocation>
<name>R9R757_KLEPN</name>
<geneLocation type="plasmid" evidence="1">
    <name>pKPoxa-48N1</name>
</geneLocation>
<gene>
    <name evidence="2" type="primary">parB</name>
</gene>
<dbReference type="EMBL" id="KC757416">
    <property type="protein sequence ID" value="AGL12991.1"/>
    <property type="molecule type" value="Genomic_DNA"/>
</dbReference>
<keyword evidence="2" id="KW-0614">Plasmid</keyword>
<dbReference type="AlphaFoldDB" id="R9R757"/>
<protein>
    <submittedName>
        <fullName evidence="2">ParB</fullName>
    </submittedName>
</protein>
<proteinExistence type="predicted"/>
<sequence>MLDVLTGFFQILILRCCRFGSHGGTVFRRSAACRRHRIAATAGGLQKRLNQTRHFSCILLRQRTADDPLNILHRGALRQEFSDQERQAFVLLHQRGTTEHHGAHRAATLFLRQFLKKAVGYPVRRIALRVDIKRALTVISHTQPFIATIPRTRSNCGLSLTKKRSSLTPVACFTAPATRLAPPPTTMTCVKPAKRPTESVTRCVRAFSRSCSTFITWARWSAFWR</sequence>
<dbReference type="EMBL" id="KC757417">
    <property type="protein sequence ID" value="AGL13159.1"/>
    <property type="molecule type" value="Genomic_DNA"/>
</dbReference>
<organism evidence="2">
    <name type="scientific">Klebsiella pneumoniae</name>
    <dbReference type="NCBI Taxonomy" id="573"/>
    <lineage>
        <taxon>Bacteria</taxon>
        <taxon>Pseudomonadati</taxon>
        <taxon>Pseudomonadota</taxon>
        <taxon>Gammaproteobacteria</taxon>
        <taxon>Enterobacterales</taxon>
        <taxon>Enterobacteriaceae</taxon>
        <taxon>Klebsiella/Raoultella group</taxon>
        <taxon>Klebsiella</taxon>
        <taxon>Klebsiella pneumoniae complex</taxon>
    </lineage>
</organism>
<evidence type="ECO:0000313" key="2">
    <source>
        <dbReference type="EMBL" id="AGL13159.1"/>
    </source>
</evidence>
<evidence type="ECO:0000313" key="1">
    <source>
        <dbReference type="EMBL" id="AGL12991.1"/>
    </source>
</evidence>